<dbReference type="STRING" id="1262914.BN533_00752"/>
<dbReference type="CDD" id="cd01948">
    <property type="entry name" value="EAL"/>
    <property type="match status" value="1"/>
</dbReference>
<dbReference type="HOGENOM" id="CLU_000445_70_44_9"/>
<protein>
    <submittedName>
        <fullName evidence="9">EAL domain-containing protein</fullName>
    </submittedName>
</protein>
<evidence type="ECO:0000256" key="1">
    <source>
        <dbReference type="ARBA" id="ARBA00004651"/>
    </source>
</evidence>
<dbReference type="Pfam" id="PF02743">
    <property type="entry name" value="dCache_1"/>
    <property type="match status" value="1"/>
</dbReference>
<gene>
    <name evidence="9" type="ORF">BN533_00752</name>
</gene>
<evidence type="ECO:0000256" key="6">
    <source>
        <dbReference type="SAM" id="Phobius"/>
    </source>
</evidence>
<dbReference type="SMART" id="SM00267">
    <property type="entry name" value="GGDEF"/>
    <property type="match status" value="1"/>
</dbReference>
<dbReference type="SUPFAM" id="SSF55073">
    <property type="entry name" value="Nucleotide cyclase"/>
    <property type="match status" value="1"/>
</dbReference>
<dbReference type="InterPro" id="IPR001633">
    <property type="entry name" value="EAL_dom"/>
</dbReference>
<keyword evidence="3 6" id="KW-0812">Transmembrane</keyword>
<organism evidence="9">
    <name type="scientific">Phascolarctobacterium faecium</name>
    <dbReference type="NCBI Taxonomy" id="33025"/>
    <lineage>
        <taxon>Bacteria</taxon>
        <taxon>Bacillati</taxon>
        <taxon>Bacillota</taxon>
        <taxon>Negativicutes</taxon>
        <taxon>Acidaminococcales</taxon>
        <taxon>Acidaminococcaceae</taxon>
        <taxon>Phascolarctobacterium</taxon>
    </lineage>
</organism>
<dbReference type="RefSeq" id="WP_021717655.1">
    <property type="nucleotide sequence ID" value="NZ_CAUERG010000001.1"/>
</dbReference>
<comment type="caution">
    <text evidence="9">The sequence shown here is derived from an EMBL/GenBank/DDBJ whole genome shotgun (WGS) entry which is preliminary data.</text>
</comment>
<dbReference type="CDD" id="cd01949">
    <property type="entry name" value="GGDEF"/>
    <property type="match status" value="1"/>
</dbReference>
<dbReference type="GO" id="GO:0071111">
    <property type="term" value="F:cyclic-guanylate-specific phosphodiesterase activity"/>
    <property type="evidence" value="ECO:0007669"/>
    <property type="project" value="InterPro"/>
</dbReference>
<dbReference type="SMART" id="SM00052">
    <property type="entry name" value="EAL"/>
    <property type="match status" value="1"/>
</dbReference>
<keyword evidence="2" id="KW-1003">Cell membrane</keyword>
<dbReference type="Gene3D" id="3.20.20.450">
    <property type="entry name" value="EAL domain"/>
    <property type="match status" value="1"/>
</dbReference>
<dbReference type="Pfam" id="PF00990">
    <property type="entry name" value="GGDEF"/>
    <property type="match status" value="1"/>
</dbReference>
<dbReference type="PANTHER" id="PTHR33121:SF70">
    <property type="entry name" value="SIGNALING PROTEIN YKOW"/>
    <property type="match status" value="1"/>
</dbReference>
<keyword evidence="5 6" id="KW-0472">Membrane</keyword>
<dbReference type="NCBIfam" id="TIGR00254">
    <property type="entry name" value="GGDEF"/>
    <property type="match status" value="1"/>
</dbReference>
<keyword evidence="4 6" id="KW-1133">Transmembrane helix</keyword>
<dbReference type="eggNOG" id="COG5001">
    <property type="taxonomic scope" value="Bacteria"/>
</dbReference>
<feature type="domain" description="GGDEF" evidence="8">
    <location>
        <begin position="349"/>
        <end position="481"/>
    </location>
</feature>
<dbReference type="PROSITE" id="PS50887">
    <property type="entry name" value="GGDEF"/>
    <property type="match status" value="1"/>
</dbReference>
<dbReference type="InterPro" id="IPR043128">
    <property type="entry name" value="Rev_trsase/Diguanyl_cyclase"/>
</dbReference>
<dbReference type="InterPro" id="IPR033479">
    <property type="entry name" value="dCache_1"/>
</dbReference>
<comment type="subcellular location">
    <subcellularLocation>
        <location evidence="1">Cell membrane</location>
        <topology evidence="1">Multi-pass membrane protein</topology>
    </subcellularLocation>
</comment>
<dbReference type="Pfam" id="PF00563">
    <property type="entry name" value="EAL"/>
    <property type="match status" value="1"/>
</dbReference>
<feature type="transmembrane region" description="Helical" evidence="6">
    <location>
        <begin position="290"/>
        <end position="308"/>
    </location>
</feature>
<dbReference type="AlphaFoldDB" id="R6IJU4"/>
<evidence type="ECO:0000256" key="2">
    <source>
        <dbReference type="ARBA" id="ARBA00022475"/>
    </source>
</evidence>
<evidence type="ECO:0000259" key="7">
    <source>
        <dbReference type="PROSITE" id="PS50883"/>
    </source>
</evidence>
<evidence type="ECO:0000256" key="4">
    <source>
        <dbReference type="ARBA" id="ARBA00022989"/>
    </source>
</evidence>
<accession>R6IJU4</accession>
<name>R6IJU4_9FIRM</name>
<evidence type="ECO:0000313" key="9">
    <source>
        <dbReference type="EMBL" id="CDB45626.1"/>
    </source>
</evidence>
<evidence type="ECO:0000256" key="5">
    <source>
        <dbReference type="ARBA" id="ARBA00023136"/>
    </source>
</evidence>
<dbReference type="SUPFAM" id="SSF141868">
    <property type="entry name" value="EAL domain-like"/>
    <property type="match status" value="1"/>
</dbReference>
<reference evidence="9" key="1">
    <citation type="submission" date="2012-11" db="EMBL/GenBank/DDBJ databases">
        <title>Dependencies among metagenomic species, viruses, plasmids and units of genetic variation.</title>
        <authorList>
            <person name="Nielsen H.B."/>
            <person name="Almeida M."/>
            <person name="Juncker A.S."/>
            <person name="Rasmussen S."/>
            <person name="Li J."/>
            <person name="Sunagawa S."/>
            <person name="Plichta D."/>
            <person name="Gautier L."/>
            <person name="Le Chatelier E."/>
            <person name="Peletier E."/>
            <person name="Bonde I."/>
            <person name="Nielsen T."/>
            <person name="Manichanh C."/>
            <person name="Arumugam M."/>
            <person name="Batto J."/>
            <person name="Santos M.B.Q.D."/>
            <person name="Blom N."/>
            <person name="Borruel N."/>
            <person name="Burgdorf K.S."/>
            <person name="Boumezbeur F."/>
            <person name="Casellas F."/>
            <person name="Dore J."/>
            <person name="Guarner F."/>
            <person name="Hansen T."/>
            <person name="Hildebrand F."/>
            <person name="Kaas R.S."/>
            <person name="Kennedy S."/>
            <person name="Kristiansen K."/>
            <person name="Kultima J.R."/>
            <person name="Leonard P."/>
            <person name="Levenez F."/>
            <person name="Lund O."/>
            <person name="Moumen B."/>
            <person name="Le Paslier D."/>
            <person name="Pons N."/>
            <person name="Pedersen O."/>
            <person name="Prifti E."/>
            <person name="Qin J."/>
            <person name="Raes J."/>
            <person name="Tap J."/>
            <person name="Tims S."/>
            <person name="Ussery D.W."/>
            <person name="Yamada T."/>
            <person name="MetaHit consortium"/>
            <person name="Renault P."/>
            <person name="Sicheritz-Ponten T."/>
            <person name="Bork P."/>
            <person name="Wang J."/>
            <person name="Brunak S."/>
            <person name="Ehrlich S.D."/>
        </authorList>
    </citation>
    <scope>NUCLEOTIDE SEQUENCE [LARGE SCALE GENOMIC DNA]</scope>
</reference>
<dbReference type="InterPro" id="IPR050706">
    <property type="entry name" value="Cyclic-di-GMP_PDE-like"/>
</dbReference>
<dbReference type="EMBL" id="CBDS010000044">
    <property type="protein sequence ID" value="CDB45626.1"/>
    <property type="molecule type" value="Genomic_DNA"/>
</dbReference>
<dbReference type="CDD" id="cd12912">
    <property type="entry name" value="PDC2_MCP_like"/>
    <property type="match status" value="1"/>
</dbReference>
<dbReference type="InterPro" id="IPR000160">
    <property type="entry name" value="GGDEF_dom"/>
</dbReference>
<sequence length="755" mass="85642">MGKYKKLYGTLLLGLIAIIILLTAVFSYSRSIEESYKEENINSLKELSNQGALMLHNEIKNKQNLLAELSHDVSRIFVNDPQAAAAYLEEAAERNSFKRIGVALTDGRAYTTDGIELNISEREYFSKAIRGHTAVSRNLDDYTDGGRIAVYAVPIFEDGSDKRIGVLFATYSLDTFRKTIEVSFFGGAGYSYVVQENGDVVVDSQHSESFKNFKNVYAALLTADPVNNKDSAEKLWQMINSKKGGYIEFYNGSQKYMYCSPIGVNNWMLLTVTPASVIEDKINMVLNKTYLLGILLIAIFLLFIWHIMRIHTRNQKELMDIAYVDEVTGGYSFAKFFKEAELLLPETDKKTAIVSMDIDGFKYFNDMFGYGEGNDLLRYIWQEVKASLNEGEILAHGVADTFIFLLRFDTREELLWRINDLCLHLNNYITKSGQVYKLSLSMGIYEVDGETDDIVSMADRAYIARQTIKNKGDTAWAFYDGAVRDKLLHEKEIESQMEKALAEGEFIAYYQPKYSTKEQKLIGAEALVRWRRSDGIIVPPYQFVPLFERNGFINKVDRYMFELVCRQQMRWLKQGLLPVPISVNMSRMCLYDPHIVDEYIGVLNVSGLSAAYIKLELTESAFFENISIMNNVIEALHKVGIKVLMDDFGTGYSSMMMLKNVAIDVLKLDKSFVDDIGDDRSEKIISNIIYLAHSLQIEVTAEGVETAAQFEFLKSVGCDYIQGYYFGKPQPAEDFAALLQKEFYDGSDAGADKKG</sequence>
<dbReference type="Gene3D" id="3.30.450.20">
    <property type="entry name" value="PAS domain"/>
    <property type="match status" value="1"/>
</dbReference>
<evidence type="ECO:0000259" key="8">
    <source>
        <dbReference type="PROSITE" id="PS50887"/>
    </source>
</evidence>
<dbReference type="SUPFAM" id="SSF103190">
    <property type="entry name" value="Sensory domain-like"/>
    <property type="match status" value="1"/>
</dbReference>
<dbReference type="Gene3D" id="3.30.70.270">
    <property type="match status" value="1"/>
</dbReference>
<dbReference type="PROSITE" id="PS50883">
    <property type="entry name" value="EAL"/>
    <property type="match status" value="1"/>
</dbReference>
<dbReference type="PANTHER" id="PTHR33121">
    <property type="entry name" value="CYCLIC DI-GMP PHOSPHODIESTERASE PDEF"/>
    <property type="match status" value="1"/>
</dbReference>
<dbReference type="InterPro" id="IPR029787">
    <property type="entry name" value="Nucleotide_cyclase"/>
</dbReference>
<dbReference type="GO" id="GO:0005886">
    <property type="term" value="C:plasma membrane"/>
    <property type="evidence" value="ECO:0007669"/>
    <property type="project" value="UniProtKB-SubCell"/>
</dbReference>
<evidence type="ECO:0000256" key="3">
    <source>
        <dbReference type="ARBA" id="ARBA00022692"/>
    </source>
</evidence>
<dbReference type="InterPro" id="IPR029151">
    <property type="entry name" value="Sensor-like_sf"/>
</dbReference>
<feature type="domain" description="EAL" evidence="7">
    <location>
        <begin position="490"/>
        <end position="743"/>
    </location>
</feature>
<proteinExistence type="predicted"/>
<dbReference type="InterPro" id="IPR035919">
    <property type="entry name" value="EAL_sf"/>
</dbReference>